<evidence type="ECO:0000313" key="2">
    <source>
        <dbReference type="EMBL" id="RAW29037.1"/>
    </source>
</evidence>
<proteinExistence type="predicted"/>
<dbReference type="AlphaFoldDB" id="A0A329RWJ4"/>
<dbReference type="EMBL" id="MJFZ01000452">
    <property type="protein sequence ID" value="RAW29037.1"/>
    <property type="molecule type" value="Genomic_DNA"/>
</dbReference>
<protein>
    <submittedName>
        <fullName evidence="2">Uncharacterized protein</fullName>
    </submittedName>
</protein>
<comment type="caution">
    <text evidence="2">The sequence shown here is derived from an EMBL/GenBank/DDBJ whole genome shotgun (WGS) entry which is preliminary data.</text>
</comment>
<reference evidence="2 3" key="1">
    <citation type="submission" date="2018-01" db="EMBL/GenBank/DDBJ databases">
        <title>Draft genome of the strawberry crown rot pathogen Phytophthora cactorum.</title>
        <authorList>
            <person name="Armitage A.D."/>
            <person name="Lysoe E."/>
            <person name="Nellist C.F."/>
            <person name="Harrison R.J."/>
            <person name="Brurberg M.B."/>
        </authorList>
    </citation>
    <scope>NUCLEOTIDE SEQUENCE [LARGE SCALE GENOMIC DNA]</scope>
    <source>
        <strain evidence="2 3">10300</strain>
    </source>
</reference>
<sequence>MMSSVLEDEVVLPATTCEEYESEAESDSDLEDVSAVMLDGAQLYDGSWEPTKSAAVLADSPLGMFCCFLPKKLWFVIEKETNNYREACISDVAQQQRDKQFQAQAKDSRSMWHPWIKLKKSFGG</sequence>
<dbReference type="VEuPathDB" id="FungiDB:PC110_g14589"/>
<dbReference type="Proteomes" id="UP000760860">
    <property type="component" value="Unassembled WGS sequence"/>
</dbReference>
<evidence type="ECO:0000313" key="3">
    <source>
        <dbReference type="Proteomes" id="UP000251314"/>
    </source>
</evidence>
<name>A0A329RWJ4_9STRA</name>
<keyword evidence="3" id="KW-1185">Reference proteome</keyword>
<evidence type="ECO:0000313" key="1">
    <source>
        <dbReference type="EMBL" id="KAG3214847.1"/>
    </source>
</evidence>
<accession>A0A329RWJ4</accession>
<reference evidence="1" key="2">
    <citation type="submission" date="2018-05" db="EMBL/GenBank/DDBJ databases">
        <title>Effector identification in a new, highly contiguous assembly of the strawberry crown rot pathogen Phytophthora cactorum.</title>
        <authorList>
            <person name="Armitage A.D."/>
            <person name="Nellist C.F."/>
            <person name="Bates H."/>
            <person name="Vickerstaff R.J."/>
            <person name="Harrison R.J."/>
        </authorList>
    </citation>
    <scope>NUCLEOTIDE SEQUENCE</scope>
    <source>
        <strain evidence="1">P421</strain>
    </source>
</reference>
<gene>
    <name evidence="2" type="ORF">PC110_g14589</name>
    <name evidence="1" type="ORF">PC129_g14254</name>
</gene>
<dbReference type="EMBL" id="RCMV01000603">
    <property type="protein sequence ID" value="KAG3214847.1"/>
    <property type="molecule type" value="Genomic_DNA"/>
</dbReference>
<organism evidence="2 3">
    <name type="scientific">Phytophthora cactorum</name>
    <dbReference type="NCBI Taxonomy" id="29920"/>
    <lineage>
        <taxon>Eukaryota</taxon>
        <taxon>Sar</taxon>
        <taxon>Stramenopiles</taxon>
        <taxon>Oomycota</taxon>
        <taxon>Peronosporomycetes</taxon>
        <taxon>Peronosporales</taxon>
        <taxon>Peronosporaceae</taxon>
        <taxon>Phytophthora</taxon>
    </lineage>
</organism>
<dbReference type="Proteomes" id="UP000251314">
    <property type="component" value="Unassembled WGS sequence"/>
</dbReference>